<dbReference type="InterPro" id="IPR011009">
    <property type="entry name" value="Kinase-like_dom_sf"/>
</dbReference>
<dbReference type="InterPro" id="IPR050108">
    <property type="entry name" value="CDK"/>
</dbReference>
<dbReference type="STRING" id="1077348.A0A2G8SC27"/>
<name>A0A2G8SC27_9APHY</name>
<dbReference type="GO" id="GO:0007346">
    <property type="term" value="P:regulation of mitotic cell cycle"/>
    <property type="evidence" value="ECO:0007669"/>
    <property type="project" value="TreeGrafter"/>
</dbReference>
<dbReference type="EMBL" id="AYKW01000012">
    <property type="protein sequence ID" value="PIL31301.1"/>
    <property type="molecule type" value="Genomic_DNA"/>
</dbReference>
<feature type="domain" description="Protein kinase" evidence="5">
    <location>
        <begin position="83"/>
        <end position="454"/>
    </location>
</feature>
<protein>
    <recommendedName>
        <fullName evidence="5">Protein kinase domain-containing protein</fullName>
    </recommendedName>
</protein>
<dbReference type="GO" id="GO:0004674">
    <property type="term" value="F:protein serine/threonine kinase activity"/>
    <property type="evidence" value="ECO:0007669"/>
    <property type="project" value="TreeGrafter"/>
</dbReference>
<dbReference type="GO" id="GO:0005524">
    <property type="term" value="F:ATP binding"/>
    <property type="evidence" value="ECO:0007669"/>
    <property type="project" value="UniProtKB-KW"/>
</dbReference>
<dbReference type="AlphaFoldDB" id="A0A2G8SC27"/>
<comment type="similarity">
    <text evidence="1">Belongs to the protein kinase superfamily. CMGC Ser/Thr protein kinase family. CDC2/CDKX subfamily.</text>
</comment>
<evidence type="ECO:0000313" key="7">
    <source>
        <dbReference type="Proteomes" id="UP000230002"/>
    </source>
</evidence>
<dbReference type="SUPFAM" id="SSF56112">
    <property type="entry name" value="Protein kinase-like (PK-like)"/>
    <property type="match status" value="1"/>
</dbReference>
<dbReference type="PROSITE" id="PS00108">
    <property type="entry name" value="PROTEIN_KINASE_ST"/>
    <property type="match status" value="1"/>
</dbReference>
<dbReference type="Proteomes" id="UP000230002">
    <property type="component" value="Unassembled WGS sequence"/>
</dbReference>
<evidence type="ECO:0000256" key="3">
    <source>
        <dbReference type="ARBA" id="ARBA00022840"/>
    </source>
</evidence>
<sequence>MKLKRRGAMGAKKLFAKRSVSTPAHYYHLPPSCARCIRTPPTSHSPTTTTKTPYMRAMGDIIDFAGFDQPEHWTPHLQEVFDIDTFETIAESAAAYVTRANFREPSRGSVVAIKSGSVDPRFSAEPHDIGKELRIMRGLSHVNIIEILGHAFEQPNSTVHFWMTFLPHQVSAIISSPRFSVYSPPGATNGLATPDPSSFLIVAKSLVYQTLSALAYIHNRGIAHRDIKPNNLLLTADGCVKLIDFGVAWTEETDKRDLWPQRRGHMCFDVATGPYRAPELLFGARDYDACAIDLWSMGAILAEFFTPLRLRKCYFDEEDWCEDEDDSDSDSDSPPGKPPFVLSKGLSPNAPGVEWVRDSLYDSTRGQIGLAWSIFKVHGTPNVETWPTFKQLPDAQKVTFVEVPPVDLAGLLPNLPPIQTGREREDALDLVKKLLTYEPEWRLRAADAVEHPFFKDGAPLLLPQCVKDDAGDGHSLANVISHYLSSVG</sequence>
<reference evidence="6 7" key="1">
    <citation type="journal article" date="2015" name="Sci. Rep.">
        <title>Chromosome-level genome map provides insights into diverse defense mechanisms in the medicinal fungus Ganoderma sinense.</title>
        <authorList>
            <person name="Zhu Y."/>
            <person name="Xu J."/>
            <person name="Sun C."/>
            <person name="Zhou S."/>
            <person name="Xu H."/>
            <person name="Nelson D.R."/>
            <person name="Qian J."/>
            <person name="Song J."/>
            <person name="Luo H."/>
            <person name="Xiang L."/>
            <person name="Li Y."/>
            <person name="Xu Z."/>
            <person name="Ji A."/>
            <person name="Wang L."/>
            <person name="Lu S."/>
            <person name="Hayward A."/>
            <person name="Sun W."/>
            <person name="Li X."/>
            <person name="Schwartz D.C."/>
            <person name="Wang Y."/>
            <person name="Chen S."/>
        </authorList>
    </citation>
    <scope>NUCLEOTIDE SEQUENCE [LARGE SCALE GENOMIC DNA]</scope>
    <source>
        <strain evidence="6 7">ZZ0214-1</strain>
    </source>
</reference>
<evidence type="ECO:0000256" key="1">
    <source>
        <dbReference type="ARBA" id="ARBA00006485"/>
    </source>
</evidence>
<dbReference type="InterPro" id="IPR008271">
    <property type="entry name" value="Ser/Thr_kinase_AS"/>
</dbReference>
<accession>A0A2G8SC27</accession>
<dbReference type="Gene3D" id="1.10.510.10">
    <property type="entry name" value="Transferase(Phosphotransferase) domain 1"/>
    <property type="match status" value="1"/>
</dbReference>
<dbReference type="Gene3D" id="3.30.200.20">
    <property type="entry name" value="Phosphorylase Kinase, domain 1"/>
    <property type="match status" value="1"/>
</dbReference>
<evidence type="ECO:0000256" key="2">
    <source>
        <dbReference type="ARBA" id="ARBA00022741"/>
    </source>
</evidence>
<dbReference type="SMART" id="SM00220">
    <property type="entry name" value="S_TKc"/>
    <property type="match status" value="1"/>
</dbReference>
<keyword evidence="3" id="KW-0067">ATP-binding</keyword>
<dbReference type="PROSITE" id="PS50011">
    <property type="entry name" value="PROTEIN_KINASE_DOM"/>
    <property type="match status" value="1"/>
</dbReference>
<organism evidence="6 7">
    <name type="scientific">Ganoderma sinense ZZ0214-1</name>
    <dbReference type="NCBI Taxonomy" id="1077348"/>
    <lineage>
        <taxon>Eukaryota</taxon>
        <taxon>Fungi</taxon>
        <taxon>Dikarya</taxon>
        <taxon>Basidiomycota</taxon>
        <taxon>Agaricomycotina</taxon>
        <taxon>Agaricomycetes</taxon>
        <taxon>Polyporales</taxon>
        <taxon>Polyporaceae</taxon>
        <taxon>Ganoderma</taxon>
    </lineage>
</organism>
<dbReference type="PANTHER" id="PTHR24056:SF508">
    <property type="entry name" value="CYCLIN-DEPENDENT KINASE 10"/>
    <property type="match status" value="1"/>
</dbReference>
<feature type="region of interest" description="Disordered" evidence="4">
    <location>
        <begin position="324"/>
        <end position="345"/>
    </location>
</feature>
<gene>
    <name evidence="6" type="ORF">GSI_05999</name>
</gene>
<evidence type="ECO:0000259" key="5">
    <source>
        <dbReference type="PROSITE" id="PS50011"/>
    </source>
</evidence>
<dbReference type="PANTHER" id="PTHR24056">
    <property type="entry name" value="CELL DIVISION PROTEIN KINASE"/>
    <property type="match status" value="1"/>
</dbReference>
<dbReference type="OrthoDB" id="413582at2759"/>
<keyword evidence="2" id="KW-0547">Nucleotide-binding</keyword>
<dbReference type="Pfam" id="PF00069">
    <property type="entry name" value="Pkinase"/>
    <property type="match status" value="1"/>
</dbReference>
<dbReference type="GO" id="GO:0005634">
    <property type="term" value="C:nucleus"/>
    <property type="evidence" value="ECO:0007669"/>
    <property type="project" value="TreeGrafter"/>
</dbReference>
<evidence type="ECO:0000256" key="4">
    <source>
        <dbReference type="SAM" id="MobiDB-lite"/>
    </source>
</evidence>
<keyword evidence="7" id="KW-1185">Reference proteome</keyword>
<evidence type="ECO:0000313" key="6">
    <source>
        <dbReference type="EMBL" id="PIL31301.1"/>
    </source>
</evidence>
<proteinExistence type="inferred from homology"/>
<comment type="caution">
    <text evidence="6">The sequence shown here is derived from an EMBL/GenBank/DDBJ whole genome shotgun (WGS) entry which is preliminary data.</text>
</comment>
<dbReference type="InterPro" id="IPR000719">
    <property type="entry name" value="Prot_kinase_dom"/>
</dbReference>